<dbReference type="InterPro" id="IPR037516">
    <property type="entry name" value="Tripartite_DENN"/>
</dbReference>
<evidence type="ECO:0000259" key="2">
    <source>
        <dbReference type="PROSITE" id="PS50211"/>
    </source>
</evidence>
<keyword evidence="4" id="KW-1185">Reference proteome</keyword>
<evidence type="ECO:0000313" key="3">
    <source>
        <dbReference type="EMBL" id="GLI67075.1"/>
    </source>
</evidence>
<dbReference type="InterPro" id="IPR005113">
    <property type="entry name" value="uDENN_dom"/>
</dbReference>
<dbReference type="InterPro" id="IPR001194">
    <property type="entry name" value="cDENN_dom"/>
</dbReference>
<protein>
    <recommendedName>
        <fullName evidence="2">UDENN domain-containing protein</fullName>
    </recommendedName>
</protein>
<dbReference type="InterPro" id="IPR043153">
    <property type="entry name" value="DENN_C"/>
</dbReference>
<feature type="region of interest" description="Disordered" evidence="1">
    <location>
        <begin position="1032"/>
        <end position="1070"/>
    </location>
</feature>
<reference evidence="3 4" key="1">
    <citation type="journal article" date="2023" name="IScience">
        <title>Expanded male sex-determining region conserved during the evolution of homothallism in the green alga Volvox.</title>
        <authorList>
            <person name="Yamamoto K."/>
            <person name="Matsuzaki R."/>
            <person name="Mahakham W."/>
            <person name="Heman W."/>
            <person name="Sekimoto H."/>
            <person name="Kawachi M."/>
            <person name="Minakuchi Y."/>
            <person name="Toyoda A."/>
            <person name="Nozaki H."/>
        </authorList>
    </citation>
    <scope>NUCLEOTIDE SEQUENCE [LARGE SCALE GENOMIC DNA]</scope>
    <source>
        <strain evidence="3 4">NIES-4468</strain>
    </source>
</reference>
<dbReference type="EMBL" id="BSDZ01000078">
    <property type="protein sequence ID" value="GLI67075.1"/>
    <property type="molecule type" value="Genomic_DNA"/>
</dbReference>
<feature type="compositionally biased region" description="Low complexity" evidence="1">
    <location>
        <begin position="1032"/>
        <end position="1051"/>
    </location>
</feature>
<feature type="non-terminal residue" evidence="3">
    <location>
        <position position="1341"/>
    </location>
</feature>
<feature type="domain" description="UDENN" evidence="2">
    <location>
        <begin position="31"/>
        <end position="604"/>
    </location>
</feature>
<evidence type="ECO:0000256" key="1">
    <source>
        <dbReference type="SAM" id="MobiDB-lite"/>
    </source>
</evidence>
<dbReference type="PANTHER" id="PTHR12296">
    <property type="entry name" value="DENN DOMAIN-CONTAINING PROTEIN 4"/>
    <property type="match status" value="1"/>
</dbReference>
<dbReference type="Pfam" id="PF03456">
    <property type="entry name" value="uDENN"/>
    <property type="match status" value="1"/>
</dbReference>
<dbReference type="Pfam" id="PF02141">
    <property type="entry name" value="DENN"/>
    <property type="match status" value="1"/>
</dbReference>
<gene>
    <name evidence="3" type="ORF">VaNZ11_011272</name>
</gene>
<accession>A0ABQ5SB06</accession>
<dbReference type="PROSITE" id="PS50211">
    <property type="entry name" value="DENN"/>
    <property type="match status" value="1"/>
</dbReference>
<feature type="compositionally biased region" description="Gly residues" evidence="1">
    <location>
        <begin position="534"/>
        <end position="544"/>
    </location>
</feature>
<feature type="compositionally biased region" description="Low complexity" evidence="1">
    <location>
        <begin position="517"/>
        <end position="533"/>
    </location>
</feature>
<sequence>MAWTEPKTLKPSCATGGEAWLFEGFAVCGLALPLVSIPGGDVGSHLCEFHRFSPSLVDQLFINGRKAPQQLPTCCMPGGVEVISATRAGSRLELAAFQAPAVYSLVLTDGGGRRLYVTCLSYTEPLNPAITSRHEHLRGAHATRALCLISRLPYLATAEQVLRRLYTTVFRLGPSAPVGDLLRALLRLPSPATMHREVRFHFERQCFRVLPPDETGVPGGGETSLRALLIALSPVNVILSFLAVLLERRVVLVSRHLRLPTLAAEALLQLLWPFRYKHVYVPLVPASLLDLLEAPTPFLMGLGGWVGTSFAAEVAIGAGADGRGGGGWAGGGGGSGGCDGLAGAAAAARTHNEGLVVVDLDKDWVYECGELLPYLEHPAIAQLRCCLTALRKASDDMDCGGGGGGGGFSDWDGGYRSNRGRSGRSGGWNDLAFCDGTATATVTALAVGPAVDPWMPYIRVAAKRGWAPSHDALVRRLFLRLFSCLLRGYHEFLPAAVSAAAQGAERSSGGGGGGGSSNSSSTRGCSVSDPGSSSNGGGGAGGVGRTTRFSPSSSSMSWAFQVEGFLFRHCQTHGQRARPLPAQLVQTQGFYLLIDEYGGRDPYGWYRTACTACREGLEELAAAVSAEQDYPDTKRQQQQRQQRRKQRLRRAPGKGESQDDGLRDGWKENDDDGASDGGGGGGGFETAGAADGRNDGCSTGAWKAAAAAAAEPQVIIIIGAPAEDEDDGGAGSAANESAARHVQSYCKPCPLLQRRKAPVYRIFPSLHVSDLQYSSINFAADAVAVTSTSTPTAATAVTAAAAAGVASWQWNALDQPPSSDTAANRTPRDDAIATGAGAATTAGGGGEVGSASADISVSSSGAAGGLSSWKLPLTVNRRNRSLSGSLSGDMAPSLVGVGVGEAISGKPRYRISSCEVSTSAAAATTTTACTAAVSTPTATTTTTTGGGGSGRGGGMHPSQMPASSPAISEMPSARKSAAAAVVAEASSISVSFTNRWTSLSHTLRVGRKGTPPVTTLAAASLPAAAVPRASSLTTATGGAASTTSAPPASQGQGMGPNGNGPYHKGSNDHNRHNEYEVMSVAEQELVRLQIAALTQLLSWGEVVPPLLPSTPTPQQQQQNEVSCGKTAVAAAGTAAAVAATSSGASTLAAAELSSRFGGVPGEAEVERLRTLLCLQVGSNGGILIDYLQKEAATSEARRQAVAAAANDGAITGANAVTSSIPMPSNGRIGAAFASGGGGSGGRSLHPVAFSVLADAFDAIVNAAVQQQVFAVLTATLELSMKLYTSAGSGSAVRLLHALSSNPYLYTCYIWGGLLSHQLRSAAAGEAATTATASTPSRGSGG</sequence>
<dbReference type="Gene3D" id="3.40.50.11500">
    <property type="match status" value="1"/>
</dbReference>
<feature type="compositionally biased region" description="Gly residues" evidence="1">
    <location>
        <begin position="675"/>
        <end position="685"/>
    </location>
</feature>
<organism evidence="3 4">
    <name type="scientific">Volvox africanus</name>
    <dbReference type="NCBI Taxonomy" id="51714"/>
    <lineage>
        <taxon>Eukaryota</taxon>
        <taxon>Viridiplantae</taxon>
        <taxon>Chlorophyta</taxon>
        <taxon>core chlorophytes</taxon>
        <taxon>Chlorophyceae</taxon>
        <taxon>CS clade</taxon>
        <taxon>Chlamydomonadales</taxon>
        <taxon>Volvocaceae</taxon>
        <taxon>Volvox</taxon>
    </lineage>
</organism>
<name>A0ABQ5SB06_9CHLO</name>
<dbReference type="Proteomes" id="UP001165090">
    <property type="component" value="Unassembled WGS sequence"/>
</dbReference>
<dbReference type="Gene3D" id="3.30.450.200">
    <property type="match status" value="1"/>
</dbReference>
<feature type="compositionally biased region" description="Basic and acidic residues" evidence="1">
    <location>
        <begin position="656"/>
        <end position="668"/>
    </location>
</feature>
<comment type="caution">
    <text evidence="3">The sequence shown here is derived from an EMBL/GenBank/DDBJ whole genome shotgun (WGS) entry which is preliminary data.</text>
</comment>
<feature type="region of interest" description="Disordered" evidence="1">
    <location>
        <begin position="936"/>
        <end position="971"/>
    </location>
</feature>
<dbReference type="PANTHER" id="PTHR12296:SF21">
    <property type="entry name" value="DENN DOMAIN-CONTAINING PROTEIN 3"/>
    <property type="match status" value="1"/>
</dbReference>
<evidence type="ECO:0000313" key="4">
    <source>
        <dbReference type="Proteomes" id="UP001165090"/>
    </source>
</evidence>
<proteinExistence type="predicted"/>
<feature type="compositionally biased region" description="Basic residues" evidence="1">
    <location>
        <begin position="641"/>
        <end position="652"/>
    </location>
</feature>
<dbReference type="SMART" id="SM00799">
    <property type="entry name" value="DENN"/>
    <property type="match status" value="1"/>
</dbReference>
<feature type="compositionally biased region" description="Gly residues" evidence="1">
    <location>
        <begin position="944"/>
        <end position="955"/>
    </location>
</feature>
<feature type="region of interest" description="Disordered" evidence="1">
    <location>
        <begin position="504"/>
        <end position="548"/>
    </location>
</feature>
<feature type="region of interest" description="Disordered" evidence="1">
    <location>
        <begin position="625"/>
        <end position="692"/>
    </location>
</feature>
<dbReference type="InterPro" id="IPR051696">
    <property type="entry name" value="DENN_Domain_GEFs"/>
</dbReference>